<dbReference type="AlphaFoldDB" id="A0A2W0C9L2"/>
<evidence type="ECO:0000313" key="2">
    <source>
        <dbReference type="Proteomes" id="UP000247459"/>
    </source>
</evidence>
<name>A0A2W0C9L2_9BACL</name>
<gene>
    <name evidence="1" type="primary">wapA3</name>
    <name evidence="1" type="ORF">PIL02S_01893</name>
</gene>
<proteinExistence type="predicted"/>
<dbReference type="Proteomes" id="UP000247459">
    <property type="component" value="Unassembled WGS sequence"/>
</dbReference>
<evidence type="ECO:0000313" key="1">
    <source>
        <dbReference type="EMBL" id="PYY29693.1"/>
    </source>
</evidence>
<dbReference type="EMBL" id="PRLG01000015">
    <property type="protein sequence ID" value="PYY29693.1"/>
    <property type="molecule type" value="Genomic_DNA"/>
</dbReference>
<reference evidence="1 2" key="1">
    <citation type="submission" date="2018-01" db="EMBL/GenBank/DDBJ databases">
        <title>Genome sequence of the PGP bacterium Paenibacillus illinoisensis E3.</title>
        <authorList>
            <person name="Rolli E."/>
            <person name="Marasco R."/>
            <person name="Bessem C."/>
            <person name="Michoud G."/>
            <person name="Gaiarsa S."/>
            <person name="Borin S."/>
            <person name="Daffonchio D."/>
        </authorList>
    </citation>
    <scope>NUCLEOTIDE SEQUENCE [LARGE SCALE GENOMIC DNA]</scope>
    <source>
        <strain evidence="1 2">E3</strain>
    </source>
</reference>
<comment type="caution">
    <text evidence="1">The sequence shown here is derived from an EMBL/GenBank/DDBJ whole genome shotgun (WGS) entry which is preliminary data.</text>
</comment>
<organism evidence="1 2">
    <name type="scientific">Paenibacillus illinoisensis</name>
    <dbReference type="NCBI Taxonomy" id="59845"/>
    <lineage>
        <taxon>Bacteria</taxon>
        <taxon>Bacillati</taxon>
        <taxon>Bacillota</taxon>
        <taxon>Bacilli</taxon>
        <taxon>Bacillales</taxon>
        <taxon>Paenibacillaceae</taxon>
        <taxon>Paenibacillus</taxon>
    </lineage>
</organism>
<protein>
    <submittedName>
        <fullName evidence="1">Wall-associated protein WapA</fullName>
    </submittedName>
</protein>
<accession>A0A2W0C9L2</accession>
<sequence>MCPNACWGKVSYDDLKKLAKADQSDIRKIYGDARDAFDFFKAQVKDFKEVKPGTFVGKDANGVTFTYRADSKSGPPTIDVNGVGGVRKIKFLPEN</sequence>